<dbReference type="InterPro" id="IPR024079">
    <property type="entry name" value="MetalloPept_cat_dom_sf"/>
</dbReference>
<dbReference type="Pfam" id="PF05649">
    <property type="entry name" value="Peptidase_M13_N"/>
    <property type="match status" value="1"/>
</dbReference>
<reference evidence="5" key="1">
    <citation type="submission" date="2012-08" db="EMBL/GenBank/DDBJ databases">
        <title>Transcriptome of adult Musca domestica launches a platform for comparative house fly gene expression and characterization of differential gene expression among resistant and susceptible house flies.</title>
        <authorList>
            <person name="Liu N."/>
            <person name="Zhang L."/>
            <person name="Li M."/>
            <person name="Reid W."/>
        </authorList>
    </citation>
    <scope>NUCLEOTIDE SEQUENCE</scope>
    <source>
        <strain evidence="5">ALHF</strain>
        <tissue evidence="5">Whole body</tissue>
    </source>
</reference>
<feature type="chain" id="PRO_5005712205" evidence="3">
    <location>
        <begin position="21"/>
        <end position="589"/>
    </location>
</feature>
<dbReference type="InterPro" id="IPR000718">
    <property type="entry name" value="Peptidase_M13"/>
</dbReference>
<comment type="similarity">
    <text evidence="2">Belongs to the peptidase M13 family.</text>
</comment>
<dbReference type="SUPFAM" id="SSF55486">
    <property type="entry name" value="Metalloproteases ('zincins'), catalytic domain"/>
    <property type="match status" value="1"/>
</dbReference>
<dbReference type="InterPro" id="IPR008753">
    <property type="entry name" value="Peptidase_M13_N"/>
</dbReference>
<evidence type="ECO:0000259" key="4">
    <source>
        <dbReference type="Pfam" id="PF05649"/>
    </source>
</evidence>
<evidence type="ECO:0000313" key="5">
    <source>
        <dbReference type="EMBL" id="AFP59383.1"/>
    </source>
</evidence>
<dbReference type="GO" id="GO:0016485">
    <property type="term" value="P:protein processing"/>
    <property type="evidence" value="ECO:0007669"/>
    <property type="project" value="TreeGrafter"/>
</dbReference>
<dbReference type="VEuPathDB" id="VectorBase:MDOA007718"/>
<dbReference type="VEuPathDB" id="VectorBase:MDOMA2_006401"/>
<organism evidence="5">
    <name type="scientific">Musca domestica</name>
    <name type="common">House fly</name>
    <dbReference type="NCBI Taxonomy" id="7370"/>
    <lineage>
        <taxon>Eukaryota</taxon>
        <taxon>Metazoa</taxon>
        <taxon>Ecdysozoa</taxon>
        <taxon>Arthropoda</taxon>
        <taxon>Hexapoda</taxon>
        <taxon>Insecta</taxon>
        <taxon>Pterygota</taxon>
        <taxon>Neoptera</taxon>
        <taxon>Endopterygota</taxon>
        <taxon>Diptera</taxon>
        <taxon>Brachycera</taxon>
        <taxon>Muscomorpha</taxon>
        <taxon>Muscoidea</taxon>
        <taxon>Muscidae</taxon>
        <taxon>Musca</taxon>
    </lineage>
</organism>
<evidence type="ECO:0000256" key="3">
    <source>
        <dbReference type="SAM" id="SignalP"/>
    </source>
</evidence>
<evidence type="ECO:0000256" key="1">
    <source>
        <dbReference type="ARBA" id="ARBA00004401"/>
    </source>
</evidence>
<dbReference type="Gene3D" id="3.40.390.10">
    <property type="entry name" value="Collagenase (Catalytic Domain)"/>
    <property type="match status" value="2"/>
</dbReference>
<proteinExistence type="evidence at transcript level"/>
<protein>
    <submittedName>
        <fullName evidence="5">Peptidase family M13</fullName>
    </submittedName>
</protein>
<dbReference type="PROSITE" id="PS51885">
    <property type="entry name" value="NEPRILYSIN"/>
    <property type="match status" value="1"/>
</dbReference>
<evidence type="ECO:0000256" key="2">
    <source>
        <dbReference type="ARBA" id="ARBA00007357"/>
    </source>
</evidence>
<dbReference type="AlphaFoldDB" id="T1P859"/>
<name>T1P859_MUSDO</name>
<comment type="subcellular location">
    <subcellularLocation>
        <location evidence="1">Cell membrane</location>
        <topology evidence="1">Single-pass type II membrane protein</topology>
    </subcellularLocation>
</comment>
<dbReference type="GO" id="GO:0004222">
    <property type="term" value="F:metalloendopeptidase activity"/>
    <property type="evidence" value="ECO:0007669"/>
    <property type="project" value="InterPro"/>
</dbReference>
<dbReference type="EMBL" id="KA644754">
    <property type="protein sequence ID" value="AFP59383.1"/>
    <property type="molecule type" value="mRNA"/>
</dbReference>
<accession>T1P859</accession>
<keyword evidence="3" id="KW-0732">Signal</keyword>
<dbReference type="GO" id="GO:0005886">
    <property type="term" value="C:plasma membrane"/>
    <property type="evidence" value="ECO:0007669"/>
    <property type="project" value="UniProtKB-SubCell"/>
</dbReference>
<feature type="signal peptide" evidence="3">
    <location>
        <begin position="1"/>
        <end position="20"/>
    </location>
</feature>
<dbReference type="PANTHER" id="PTHR11733:SF167">
    <property type="entry name" value="FI17812P1-RELATED"/>
    <property type="match status" value="1"/>
</dbReference>
<feature type="domain" description="Peptidase M13 N-terminal" evidence="4">
    <location>
        <begin position="49"/>
        <end position="171"/>
    </location>
</feature>
<sequence>MWKIYFHLFLVEFFLGRTSCLRKEDDDPNALNQNYYHYLMDNLDKSYSPCSQFYPYVCNKWPDNHKENKDNYDSVGGMLFHEINMEIKEYLETSTVSNMSDQVKLIKDFYMSCVEDKDYKPLEFMQRLEKEENMKWALLTPLEDKDVVFDWPSTMAIFRKYGLNDLLVEQWTTSRERFDYIKESDMDQLKESIPLPQGAMEFMDLWKDLDEFEDKFGTMLVDEEEKKEYKFKEIPYPWLKKYLSAMVEPPGLKANTKFTFDNIECLEGLDKLLKQYDDAFLCRYLEVRFLLYLEKAGILGKPNECLSMATTLLNLPAEWIYQELHPELMPEIPKLQHMFQNIIANVNSTLQKAKALDIIPQEFFQILETMQLQVGYLNSENATKYLEIIYGNLTLNPQDYYGNYLKLLNFHFELEVYLAHGSKNIFYSSPTYKVEAWDFGTQYNAKLNHLIIPLAVLRPPLYHLAYEDIFKHSALGSFIASKIFDPLHLMHGVKSSDIYNLADITSLQSPFQIYFSSLNSKSNRIEKYQTLFNITSQLELKQLFYINAVHYLCASNYEDTDRINLIVGKLNDFNDAFDCKLNKFLKEIS</sequence>
<dbReference type="PANTHER" id="PTHR11733">
    <property type="entry name" value="ZINC METALLOPROTEASE FAMILY M13 NEPRILYSIN-RELATED"/>
    <property type="match status" value="1"/>
</dbReference>